<keyword evidence="2" id="KW-1185">Reference proteome</keyword>
<dbReference type="OMA" id="KCELIMA"/>
<dbReference type="CDD" id="cd18186">
    <property type="entry name" value="BTB_POZ_ZBTB_KLHL-like"/>
    <property type="match status" value="1"/>
</dbReference>
<proteinExistence type="predicted"/>
<reference evidence="3" key="1">
    <citation type="submission" date="2016-11" db="UniProtKB">
        <authorList>
            <consortium name="WormBaseParasite"/>
        </authorList>
    </citation>
    <scope>IDENTIFICATION</scope>
</reference>
<dbReference type="Proteomes" id="UP000095281">
    <property type="component" value="Unplaced"/>
</dbReference>
<dbReference type="InterPro" id="IPR000210">
    <property type="entry name" value="BTB/POZ_dom"/>
</dbReference>
<sequence length="109" mass="12335">MLENETFADCVIKVGDDVIKAHRCVLAQNSDVFLKMFESGMTETQNGEVIISDTSPECIRAMLEFFYTGEVAKETLESHFEDIFVIAHKYNVTALKYKCELIMANLIGM</sequence>
<organism evidence="2 3">
    <name type="scientific">Meloidogyne hapla</name>
    <name type="common">Root-knot nematode worm</name>
    <dbReference type="NCBI Taxonomy" id="6305"/>
    <lineage>
        <taxon>Eukaryota</taxon>
        <taxon>Metazoa</taxon>
        <taxon>Ecdysozoa</taxon>
        <taxon>Nematoda</taxon>
        <taxon>Chromadorea</taxon>
        <taxon>Rhabditida</taxon>
        <taxon>Tylenchina</taxon>
        <taxon>Tylenchomorpha</taxon>
        <taxon>Tylenchoidea</taxon>
        <taxon>Meloidogynidae</taxon>
        <taxon>Meloidogyninae</taxon>
        <taxon>Meloidogyne</taxon>
    </lineage>
</organism>
<evidence type="ECO:0000259" key="1">
    <source>
        <dbReference type="PROSITE" id="PS50097"/>
    </source>
</evidence>
<dbReference type="InterPro" id="IPR011333">
    <property type="entry name" value="SKP1/BTB/POZ_sf"/>
</dbReference>
<accession>A0A1I8BTU6</accession>
<dbReference type="SUPFAM" id="SSF54695">
    <property type="entry name" value="POZ domain"/>
    <property type="match status" value="1"/>
</dbReference>
<dbReference type="WBParaSite" id="MhA1_Contig618.frz3.gene20">
    <property type="protein sequence ID" value="MhA1_Contig618.frz3.gene20"/>
    <property type="gene ID" value="MhA1_Contig618.frz3.gene20"/>
</dbReference>
<dbReference type="PANTHER" id="PTHR24413">
    <property type="entry name" value="SPECKLE-TYPE POZ PROTEIN"/>
    <property type="match status" value="1"/>
</dbReference>
<dbReference type="Pfam" id="PF00651">
    <property type="entry name" value="BTB"/>
    <property type="match status" value="1"/>
</dbReference>
<dbReference type="AlphaFoldDB" id="A0A1I8BTU6"/>
<protein>
    <submittedName>
        <fullName evidence="3">BTB domain-containing protein</fullName>
    </submittedName>
</protein>
<evidence type="ECO:0000313" key="2">
    <source>
        <dbReference type="Proteomes" id="UP000095281"/>
    </source>
</evidence>
<feature type="domain" description="BTB" evidence="1">
    <location>
        <begin position="8"/>
        <end position="75"/>
    </location>
</feature>
<evidence type="ECO:0000313" key="3">
    <source>
        <dbReference type="WBParaSite" id="MhA1_Contig618.frz3.gene20"/>
    </source>
</evidence>
<dbReference type="SMART" id="SM00225">
    <property type="entry name" value="BTB"/>
    <property type="match status" value="1"/>
</dbReference>
<dbReference type="PROSITE" id="PS50097">
    <property type="entry name" value="BTB"/>
    <property type="match status" value="1"/>
</dbReference>
<name>A0A1I8BTU6_MELHA</name>
<dbReference type="Gene3D" id="3.30.710.10">
    <property type="entry name" value="Potassium Channel Kv1.1, Chain A"/>
    <property type="match status" value="1"/>
</dbReference>